<feature type="domain" description="DUF4124" evidence="2">
    <location>
        <begin position="11"/>
        <end position="50"/>
    </location>
</feature>
<evidence type="ECO:0000256" key="1">
    <source>
        <dbReference type="SAM" id="SignalP"/>
    </source>
</evidence>
<keyword evidence="1" id="KW-0732">Signal</keyword>
<dbReference type="InterPro" id="IPR025392">
    <property type="entry name" value="DUF4124"/>
</dbReference>
<comment type="caution">
    <text evidence="3">The sequence shown here is derived from an EMBL/GenBank/DDBJ whole genome shotgun (WGS) entry which is preliminary data.</text>
</comment>
<organism evidence="3 4">
    <name type="scientific">Pseudoalteromonas phenolica</name>
    <dbReference type="NCBI Taxonomy" id="161398"/>
    <lineage>
        <taxon>Bacteria</taxon>
        <taxon>Pseudomonadati</taxon>
        <taxon>Pseudomonadota</taxon>
        <taxon>Gammaproteobacteria</taxon>
        <taxon>Alteromonadales</taxon>
        <taxon>Pseudoalteromonadaceae</taxon>
        <taxon>Pseudoalteromonas</taxon>
    </lineage>
</organism>
<evidence type="ECO:0000313" key="3">
    <source>
        <dbReference type="EMBL" id="TLX45098.1"/>
    </source>
</evidence>
<proteinExistence type="predicted"/>
<dbReference type="AlphaFoldDB" id="A0A5R9PVZ8"/>
<dbReference type="Pfam" id="PF13511">
    <property type="entry name" value="DUF4124"/>
    <property type="match status" value="1"/>
</dbReference>
<dbReference type="RefSeq" id="WP_138484781.1">
    <property type="nucleotide sequence ID" value="NZ_PPSW01000063.1"/>
</dbReference>
<feature type="signal peptide" evidence="1">
    <location>
        <begin position="1"/>
        <end position="21"/>
    </location>
</feature>
<dbReference type="EMBL" id="PPSW01000063">
    <property type="protein sequence ID" value="TLX45098.1"/>
    <property type="molecule type" value="Genomic_DNA"/>
</dbReference>
<dbReference type="OrthoDB" id="7062774at2"/>
<protein>
    <submittedName>
        <fullName evidence="3">DUF4124 domain-containing protein</fullName>
    </submittedName>
</protein>
<evidence type="ECO:0000259" key="2">
    <source>
        <dbReference type="Pfam" id="PF13511"/>
    </source>
</evidence>
<feature type="chain" id="PRO_5024389539" evidence="1">
    <location>
        <begin position="22"/>
        <end position="169"/>
    </location>
</feature>
<sequence>MKWTVKGLCILMALIALPSDAKIYRWKDKNGNWVYSDTPRKGAQEVKLNKPLVMPSTNTNVLQSSNTQQQTSYQANITSPNHEQTIRENTGTVYVSGQVLPSFHKGFTVQLFHNGSAVGAKQSSTSFVLKSLSRGEHKIKIAVFNPQGAQIATSKEHTFYLHKASVSNR</sequence>
<dbReference type="Proteomes" id="UP000309186">
    <property type="component" value="Unassembled WGS sequence"/>
</dbReference>
<reference evidence="3 4" key="1">
    <citation type="submission" date="2018-01" db="EMBL/GenBank/DDBJ databases">
        <title>Co-occurrence of chitin degradation, pigmentation and bioactivity in marine Pseudoalteromonas.</title>
        <authorList>
            <person name="Paulsen S."/>
            <person name="Gram L."/>
            <person name="Machado H."/>
        </authorList>
    </citation>
    <scope>NUCLEOTIDE SEQUENCE [LARGE SCALE GENOMIC DNA]</scope>
    <source>
        <strain evidence="3 4">S3663</strain>
    </source>
</reference>
<accession>A0A5R9PVZ8</accession>
<name>A0A5R9PVZ8_9GAMM</name>
<evidence type="ECO:0000313" key="4">
    <source>
        <dbReference type="Proteomes" id="UP000309186"/>
    </source>
</evidence>
<gene>
    <name evidence="3" type="ORF">C1E24_20735</name>
</gene>